<protein>
    <submittedName>
        <fullName evidence="1">NAD(P)-binding protein</fullName>
    </submittedName>
</protein>
<dbReference type="CDD" id="cd05325">
    <property type="entry name" value="carb_red_sniffer_like_SDR_c"/>
    <property type="match status" value="1"/>
</dbReference>
<dbReference type="EMBL" id="ML987189">
    <property type="protein sequence ID" value="KAF2256756.1"/>
    <property type="molecule type" value="Genomic_DNA"/>
</dbReference>
<keyword evidence="2" id="KW-1185">Reference proteome</keyword>
<dbReference type="Gene3D" id="3.40.50.720">
    <property type="entry name" value="NAD(P)-binding Rossmann-like Domain"/>
    <property type="match status" value="1"/>
</dbReference>
<organism evidence="1 2">
    <name type="scientific">Trematosphaeria pertusa</name>
    <dbReference type="NCBI Taxonomy" id="390896"/>
    <lineage>
        <taxon>Eukaryota</taxon>
        <taxon>Fungi</taxon>
        <taxon>Dikarya</taxon>
        <taxon>Ascomycota</taxon>
        <taxon>Pezizomycotina</taxon>
        <taxon>Dothideomycetes</taxon>
        <taxon>Pleosporomycetidae</taxon>
        <taxon>Pleosporales</taxon>
        <taxon>Massarineae</taxon>
        <taxon>Trematosphaeriaceae</taxon>
        <taxon>Trematosphaeria</taxon>
    </lineage>
</organism>
<dbReference type="AlphaFoldDB" id="A0A6A6J264"/>
<sequence length="269" mass="28857">MPSYVIVGASRGIGYQFLKTLSTNPSNIIIGLARTPSAVRAKVTADTLPNVHILHGDLTDPASLITVAKEVSKLTGGAVDHLIINGAYLSEQTMFMKPGDFVGKETQFLDELNASMHTNVAGALYSVNAFIPLLKSSAIKKVVVVSSGMADPGIISVSEIAESIPYAMSKAAANILVAKYAVEYKKDGIIFLALSPGYVQTRAEDPDNVPPELAAAQAHLTEQFRKYEPSVKGPITPEESVEMQLKVIEGITMEQSGEFLSHLGTKRWL</sequence>
<dbReference type="PANTHER" id="PTHR45458">
    <property type="entry name" value="SHORT-CHAIN DEHYDROGENASE/REDUCTASE SDR"/>
    <property type="match status" value="1"/>
</dbReference>
<dbReference type="OrthoDB" id="7289984at2759"/>
<dbReference type="InterPro" id="IPR036291">
    <property type="entry name" value="NAD(P)-bd_dom_sf"/>
</dbReference>
<proteinExistence type="predicted"/>
<accession>A0A6A6J264</accession>
<dbReference type="Pfam" id="PF00106">
    <property type="entry name" value="adh_short"/>
    <property type="match status" value="1"/>
</dbReference>
<gene>
    <name evidence="1" type="ORF">BU26DRAFT_445776</name>
</gene>
<dbReference type="PRINTS" id="PR00081">
    <property type="entry name" value="GDHRDH"/>
</dbReference>
<evidence type="ECO:0000313" key="1">
    <source>
        <dbReference type="EMBL" id="KAF2256756.1"/>
    </source>
</evidence>
<dbReference type="GeneID" id="54577924"/>
<dbReference type="RefSeq" id="XP_033691760.1">
    <property type="nucleotide sequence ID" value="XM_033824594.1"/>
</dbReference>
<dbReference type="SUPFAM" id="SSF51735">
    <property type="entry name" value="NAD(P)-binding Rossmann-fold domains"/>
    <property type="match status" value="1"/>
</dbReference>
<dbReference type="InterPro" id="IPR052184">
    <property type="entry name" value="SDR_enzymes"/>
</dbReference>
<evidence type="ECO:0000313" key="2">
    <source>
        <dbReference type="Proteomes" id="UP000800094"/>
    </source>
</evidence>
<dbReference type="PANTHER" id="PTHR45458:SF3">
    <property type="entry name" value="CHAIN DEHYDROGENASE (ATSC), PUTATIVE-RELATED"/>
    <property type="match status" value="1"/>
</dbReference>
<reference evidence="1" key="1">
    <citation type="journal article" date="2020" name="Stud. Mycol.">
        <title>101 Dothideomycetes genomes: a test case for predicting lifestyles and emergence of pathogens.</title>
        <authorList>
            <person name="Haridas S."/>
            <person name="Albert R."/>
            <person name="Binder M."/>
            <person name="Bloem J."/>
            <person name="Labutti K."/>
            <person name="Salamov A."/>
            <person name="Andreopoulos B."/>
            <person name="Baker S."/>
            <person name="Barry K."/>
            <person name="Bills G."/>
            <person name="Bluhm B."/>
            <person name="Cannon C."/>
            <person name="Castanera R."/>
            <person name="Culley D."/>
            <person name="Daum C."/>
            <person name="Ezra D."/>
            <person name="Gonzalez J."/>
            <person name="Henrissat B."/>
            <person name="Kuo A."/>
            <person name="Liang C."/>
            <person name="Lipzen A."/>
            <person name="Lutzoni F."/>
            <person name="Magnuson J."/>
            <person name="Mondo S."/>
            <person name="Nolan M."/>
            <person name="Ohm R."/>
            <person name="Pangilinan J."/>
            <person name="Park H.-J."/>
            <person name="Ramirez L."/>
            <person name="Alfaro M."/>
            <person name="Sun H."/>
            <person name="Tritt A."/>
            <person name="Yoshinaga Y."/>
            <person name="Zwiers L.-H."/>
            <person name="Turgeon B."/>
            <person name="Goodwin S."/>
            <person name="Spatafora J."/>
            <person name="Crous P."/>
            <person name="Grigoriev I."/>
        </authorList>
    </citation>
    <scope>NUCLEOTIDE SEQUENCE</scope>
    <source>
        <strain evidence="1">CBS 122368</strain>
    </source>
</reference>
<dbReference type="Proteomes" id="UP000800094">
    <property type="component" value="Unassembled WGS sequence"/>
</dbReference>
<name>A0A6A6J264_9PLEO</name>
<dbReference type="GO" id="GO:0016616">
    <property type="term" value="F:oxidoreductase activity, acting on the CH-OH group of donors, NAD or NADP as acceptor"/>
    <property type="evidence" value="ECO:0007669"/>
    <property type="project" value="TreeGrafter"/>
</dbReference>
<dbReference type="InterPro" id="IPR002347">
    <property type="entry name" value="SDR_fam"/>
</dbReference>